<name>A0A8J4U1J8_CLAMG</name>
<keyword evidence="2" id="KW-1185">Reference proteome</keyword>
<reference evidence="1" key="1">
    <citation type="submission" date="2020-07" db="EMBL/GenBank/DDBJ databases">
        <title>Clarias magur genome sequencing, assembly and annotation.</title>
        <authorList>
            <person name="Kushwaha B."/>
            <person name="Kumar R."/>
            <person name="Das P."/>
            <person name="Joshi C.G."/>
            <person name="Kumar D."/>
            <person name="Nagpure N.S."/>
            <person name="Pandey M."/>
            <person name="Agarwal S."/>
            <person name="Srivastava S."/>
            <person name="Singh M."/>
            <person name="Sahoo L."/>
            <person name="Jayasankar P."/>
            <person name="Meher P.K."/>
            <person name="Koringa P.G."/>
            <person name="Iquebal M.A."/>
            <person name="Das S.P."/>
            <person name="Bit A."/>
            <person name="Patnaik S."/>
            <person name="Patel N."/>
            <person name="Shah T.M."/>
            <person name="Hinsu A."/>
            <person name="Jena J.K."/>
        </authorList>
    </citation>
    <scope>NUCLEOTIDE SEQUENCE</scope>
    <source>
        <strain evidence="1">CIFAMagur01</strain>
        <tissue evidence="1">Testis</tissue>
    </source>
</reference>
<proteinExistence type="predicted"/>
<feature type="non-terminal residue" evidence="1">
    <location>
        <position position="111"/>
    </location>
</feature>
<protein>
    <submittedName>
        <fullName evidence="1">Zinc finger protein</fullName>
    </submittedName>
</protein>
<comment type="caution">
    <text evidence="1">The sequence shown here is derived from an EMBL/GenBank/DDBJ whole genome shotgun (WGS) entry which is preliminary data.</text>
</comment>
<dbReference type="EMBL" id="QNUK01000607">
    <property type="protein sequence ID" value="KAF5891192.1"/>
    <property type="molecule type" value="Genomic_DNA"/>
</dbReference>
<evidence type="ECO:0000313" key="1">
    <source>
        <dbReference type="EMBL" id="KAF5891192.1"/>
    </source>
</evidence>
<accession>A0A8J4U1J8</accession>
<organism evidence="1 2">
    <name type="scientific">Clarias magur</name>
    <name type="common">Asian catfish</name>
    <name type="synonym">Macropteronotus magur</name>
    <dbReference type="NCBI Taxonomy" id="1594786"/>
    <lineage>
        <taxon>Eukaryota</taxon>
        <taxon>Metazoa</taxon>
        <taxon>Chordata</taxon>
        <taxon>Craniata</taxon>
        <taxon>Vertebrata</taxon>
        <taxon>Euteleostomi</taxon>
        <taxon>Actinopterygii</taxon>
        <taxon>Neopterygii</taxon>
        <taxon>Teleostei</taxon>
        <taxon>Ostariophysi</taxon>
        <taxon>Siluriformes</taxon>
        <taxon>Clariidae</taxon>
        <taxon>Clarias</taxon>
    </lineage>
</organism>
<evidence type="ECO:0000313" key="2">
    <source>
        <dbReference type="Proteomes" id="UP000727407"/>
    </source>
</evidence>
<dbReference type="AlphaFoldDB" id="A0A8J4U1J8"/>
<dbReference type="Proteomes" id="UP000727407">
    <property type="component" value="Unassembled WGS sequence"/>
</dbReference>
<sequence length="111" mass="12285">HRGGVRTEACTYSDGATSGSVDNQTHIKMEELEGEGYISLKFYDDDAGEEISDSMGLNALIDQHIHVKKEEPEGGGTSSAVENQQSREFRIKYVKEEGSEDEDYLCATTVY</sequence>
<gene>
    <name evidence="1" type="ORF">DAT39_019114</name>
</gene>
<feature type="non-terminal residue" evidence="1">
    <location>
        <position position="1"/>
    </location>
</feature>